<dbReference type="OrthoDB" id="10251073at2759"/>
<dbReference type="CDD" id="cd10567">
    <property type="entry name" value="SWIB-MDM2_like"/>
    <property type="match status" value="1"/>
</dbReference>
<dbReference type="Gene3D" id="1.10.245.10">
    <property type="entry name" value="SWIB/MDM2 domain"/>
    <property type="match status" value="1"/>
</dbReference>
<feature type="compositionally biased region" description="Low complexity" evidence="1">
    <location>
        <begin position="77"/>
        <end position="92"/>
    </location>
</feature>
<dbReference type="VEuPathDB" id="FungiDB:CTRG_04394"/>
<feature type="compositionally biased region" description="Acidic residues" evidence="1">
    <location>
        <begin position="220"/>
        <end position="230"/>
    </location>
</feature>
<reference evidence="3 4" key="1">
    <citation type="journal article" date="2009" name="Nature">
        <title>Evolution of pathogenicity and sexual reproduction in eight Candida genomes.</title>
        <authorList>
            <person name="Butler G."/>
            <person name="Rasmussen M.D."/>
            <person name="Lin M.F."/>
            <person name="Santos M.A."/>
            <person name="Sakthikumar S."/>
            <person name="Munro C.A."/>
            <person name="Rheinbay E."/>
            <person name="Grabherr M."/>
            <person name="Forche A."/>
            <person name="Reedy J.L."/>
            <person name="Agrafioti I."/>
            <person name="Arnaud M.B."/>
            <person name="Bates S."/>
            <person name="Brown A.J."/>
            <person name="Brunke S."/>
            <person name="Costanzo M.C."/>
            <person name="Fitzpatrick D.A."/>
            <person name="de Groot P.W."/>
            <person name="Harris D."/>
            <person name="Hoyer L.L."/>
            <person name="Hube B."/>
            <person name="Klis F.M."/>
            <person name="Kodira C."/>
            <person name="Lennard N."/>
            <person name="Logue M.E."/>
            <person name="Martin R."/>
            <person name="Neiman A.M."/>
            <person name="Nikolaou E."/>
            <person name="Quail M.A."/>
            <person name="Quinn J."/>
            <person name="Santos M.C."/>
            <person name="Schmitzberger F.F."/>
            <person name="Sherlock G."/>
            <person name="Shah P."/>
            <person name="Silverstein K.A."/>
            <person name="Skrzypek M.S."/>
            <person name="Soll D."/>
            <person name="Staggs R."/>
            <person name="Stansfield I."/>
            <person name="Stumpf M.P."/>
            <person name="Sudbery P.E."/>
            <person name="Srikantha T."/>
            <person name="Zeng Q."/>
            <person name="Berman J."/>
            <person name="Berriman M."/>
            <person name="Heitman J."/>
            <person name="Gow N.A."/>
            <person name="Lorenz M.C."/>
            <person name="Birren B.W."/>
            <person name="Kellis M."/>
            <person name="Cuomo C.A."/>
        </authorList>
    </citation>
    <scope>NUCLEOTIDE SEQUENCE [LARGE SCALE GENOMIC DNA]</scope>
    <source>
        <strain evidence="4">ATCC MYA-3404 / T1</strain>
    </source>
</reference>
<dbReference type="InterPro" id="IPR003121">
    <property type="entry name" value="SWIB_MDM2_domain"/>
</dbReference>
<feature type="domain" description="DM2" evidence="2">
    <location>
        <begin position="110"/>
        <end position="187"/>
    </location>
</feature>
<dbReference type="HOGENOM" id="CLU_046065_1_0_1"/>
<dbReference type="KEGG" id="ctp:CTRG_04394"/>
<dbReference type="EMBL" id="GG692400">
    <property type="protein sequence ID" value="EER31612.1"/>
    <property type="molecule type" value="Genomic_DNA"/>
</dbReference>
<evidence type="ECO:0000313" key="3">
    <source>
        <dbReference type="EMBL" id="EER31612.1"/>
    </source>
</evidence>
<protein>
    <recommendedName>
        <fullName evidence="2">DM2 domain-containing protein</fullName>
    </recommendedName>
</protein>
<dbReference type="STRING" id="294747.C5MEA2"/>
<dbReference type="PROSITE" id="PS51925">
    <property type="entry name" value="SWIB_MDM2"/>
    <property type="match status" value="1"/>
</dbReference>
<dbReference type="eggNOG" id="KOG1946">
    <property type="taxonomic scope" value="Eukaryota"/>
</dbReference>
<dbReference type="InterPro" id="IPR019835">
    <property type="entry name" value="SWIB_domain"/>
</dbReference>
<gene>
    <name evidence="3" type="ORF">CTRG_04394</name>
</gene>
<dbReference type="AlphaFoldDB" id="C5MEA2"/>
<accession>C5MEA2</accession>
<feature type="region of interest" description="Disordered" evidence="1">
    <location>
        <begin position="60"/>
        <end position="107"/>
    </location>
</feature>
<name>C5MEA2_CANTT</name>
<dbReference type="InterPro" id="IPR036885">
    <property type="entry name" value="SWIB_MDM2_dom_sf"/>
</dbReference>
<evidence type="ECO:0000313" key="4">
    <source>
        <dbReference type="Proteomes" id="UP000002037"/>
    </source>
</evidence>
<dbReference type="Proteomes" id="UP000002037">
    <property type="component" value="Unassembled WGS sequence"/>
</dbReference>
<sequence length="230" mass="26415">MYLQISTKELPTGILVLTIINFKKQINELILNRYQDLANRREKEAKLSKEEMERQDALLAAKLSREENTRLSKRSSRNGTSSTTTSGATKTSTTKRKRKPLTEAQIANNPFNREMYLSPDLTSVIGVEKTSRPKVVKLLWSYIKDNNLQNPNDKRQIECDEKLYRVFKKKSVGAFEMNKLLSNHIFKPEDWDDSTTSTPISSQVDNEINSSQPIIHSDDFVEDEPSSEEE</sequence>
<dbReference type="GeneID" id="8298626"/>
<feature type="region of interest" description="Disordered" evidence="1">
    <location>
        <begin position="190"/>
        <end position="230"/>
    </location>
</feature>
<keyword evidence="4" id="KW-1185">Reference proteome</keyword>
<proteinExistence type="predicted"/>
<dbReference type="PANTHER" id="PTHR13844">
    <property type="entry name" value="SWI/SNF-RELATED MATRIX-ASSOCIATED ACTIN-DEPENDENT REGULATOR OF CHROMATIN SUBFAMILY D"/>
    <property type="match status" value="1"/>
</dbReference>
<dbReference type="RefSeq" id="XP_002550097.1">
    <property type="nucleotide sequence ID" value="XM_002550051.1"/>
</dbReference>
<evidence type="ECO:0000259" key="2">
    <source>
        <dbReference type="PROSITE" id="PS51925"/>
    </source>
</evidence>
<dbReference type="SUPFAM" id="SSF47592">
    <property type="entry name" value="SWIB/MDM2 domain"/>
    <property type="match status" value="1"/>
</dbReference>
<organism evidence="3 4">
    <name type="scientific">Candida tropicalis (strain ATCC MYA-3404 / T1)</name>
    <name type="common">Yeast</name>
    <dbReference type="NCBI Taxonomy" id="294747"/>
    <lineage>
        <taxon>Eukaryota</taxon>
        <taxon>Fungi</taxon>
        <taxon>Dikarya</taxon>
        <taxon>Ascomycota</taxon>
        <taxon>Saccharomycotina</taxon>
        <taxon>Pichiomycetes</taxon>
        <taxon>Debaryomycetaceae</taxon>
        <taxon>Candida/Lodderomyces clade</taxon>
        <taxon>Candida</taxon>
    </lineage>
</organism>
<dbReference type="SMART" id="SM00151">
    <property type="entry name" value="SWIB"/>
    <property type="match status" value="1"/>
</dbReference>
<feature type="compositionally biased region" description="Polar residues" evidence="1">
    <location>
        <begin position="194"/>
        <end position="214"/>
    </location>
</feature>
<evidence type="ECO:0000256" key="1">
    <source>
        <dbReference type="SAM" id="MobiDB-lite"/>
    </source>
</evidence>
<dbReference type="Pfam" id="PF02201">
    <property type="entry name" value="SWIB"/>
    <property type="match status" value="1"/>
</dbReference>